<feature type="transmembrane region" description="Helical" evidence="7">
    <location>
        <begin position="121"/>
        <end position="143"/>
    </location>
</feature>
<reference evidence="8" key="1">
    <citation type="submission" date="2022-11" db="EMBL/GenBank/DDBJ databases">
        <title>Centuries of genome instability and evolution in soft-shell clam transmissible cancer (bioRxiv).</title>
        <authorList>
            <person name="Hart S.F.M."/>
            <person name="Yonemitsu M.A."/>
            <person name="Giersch R.M."/>
            <person name="Beal B.F."/>
            <person name="Arriagada G."/>
            <person name="Davis B.W."/>
            <person name="Ostrander E.A."/>
            <person name="Goff S.P."/>
            <person name="Metzger M.J."/>
        </authorList>
    </citation>
    <scope>NUCLEOTIDE SEQUENCE</scope>
    <source>
        <strain evidence="8">MELC-2E11</strain>
        <tissue evidence="8">Siphon/mantle</tissue>
    </source>
</reference>
<feature type="transmembrane region" description="Helical" evidence="7">
    <location>
        <begin position="93"/>
        <end position="115"/>
    </location>
</feature>
<dbReference type="PANTHER" id="PTHR11819">
    <property type="entry name" value="SOLUTE CARRIER FAMILY 5"/>
    <property type="match status" value="1"/>
</dbReference>
<dbReference type="PROSITE" id="PS51257">
    <property type="entry name" value="PROKAR_LIPOPROTEIN"/>
    <property type="match status" value="1"/>
</dbReference>
<evidence type="ECO:0000256" key="2">
    <source>
        <dbReference type="ARBA" id="ARBA00006434"/>
    </source>
</evidence>
<sequence>MVEKLVWEDYLTIGIYFAVVLAVGIGSSCRPNRGSAAGYFLAGKNMHWIPAVYFLILLGWVFVPVYVACGAYTMPEYLKKRLGGRRIRLYSSVLSLVEYILHNISAEIYSGAIFMQALLGWNIYLCVIVILAVTAVYTIAALIDVGGWEGLMTKYPLAATNYTLANQSFYECGMPRDDAFHIWRSATTGDIPWPGALIGLTTLGLFTWCQDQVIVQRCLSAKNLGHAKAGSVLAAFLKLFGFLLFVIPGMISRINYTDDIACASPEKCFDFCGNKAGYSRLNAGSLTCSFNEFIDIHFQQRKLYSYVRYLQSQGGILWFYLQAVKSYLVVPWCMLFLLAFFWKRLTEQGAFWGLMVGLVVGLIRMGLDFAIRAPYCGSGETDERYTHVSNTRITNLKAKKIDKCFGHFTFIPYKSICQSTMQGATTQT</sequence>
<dbReference type="InterPro" id="IPR038377">
    <property type="entry name" value="Na/Glc_symporter_sf"/>
</dbReference>
<feature type="transmembrane region" description="Helical" evidence="7">
    <location>
        <begin position="349"/>
        <end position="367"/>
    </location>
</feature>
<keyword evidence="3 7" id="KW-0812">Transmembrane</keyword>
<proteinExistence type="inferred from homology"/>
<feature type="transmembrane region" description="Helical" evidence="7">
    <location>
        <begin position="7"/>
        <end position="28"/>
    </location>
</feature>
<dbReference type="EMBL" id="CP111014">
    <property type="protein sequence ID" value="WAQ99187.1"/>
    <property type="molecule type" value="Genomic_DNA"/>
</dbReference>
<dbReference type="Pfam" id="PF00474">
    <property type="entry name" value="SSF"/>
    <property type="match status" value="2"/>
</dbReference>
<name>A0ABY7DNB8_MYAAR</name>
<dbReference type="Proteomes" id="UP001164746">
    <property type="component" value="Chromosome 3"/>
</dbReference>
<evidence type="ECO:0000256" key="1">
    <source>
        <dbReference type="ARBA" id="ARBA00004141"/>
    </source>
</evidence>
<evidence type="ECO:0000256" key="7">
    <source>
        <dbReference type="SAM" id="Phobius"/>
    </source>
</evidence>
<evidence type="ECO:0000256" key="5">
    <source>
        <dbReference type="ARBA" id="ARBA00023136"/>
    </source>
</evidence>
<evidence type="ECO:0000313" key="9">
    <source>
        <dbReference type="Proteomes" id="UP001164746"/>
    </source>
</evidence>
<evidence type="ECO:0000256" key="3">
    <source>
        <dbReference type="ARBA" id="ARBA00022692"/>
    </source>
</evidence>
<dbReference type="PANTHER" id="PTHR11819:SF195">
    <property type="entry name" value="SODIUM_GLUCOSE COTRANSPORTER 4"/>
    <property type="match status" value="1"/>
</dbReference>
<evidence type="ECO:0000256" key="4">
    <source>
        <dbReference type="ARBA" id="ARBA00022989"/>
    </source>
</evidence>
<gene>
    <name evidence="8" type="ORF">MAR_023560</name>
</gene>
<accession>A0ABY7DNB8</accession>
<dbReference type="Gene3D" id="1.20.1730.10">
    <property type="entry name" value="Sodium/glucose cotransporter"/>
    <property type="match status" value="3"/>
</dbReference>
<dbReference type="PROSITE" id="PS50283">
    <property type="entry name" value="NA_SOLUT_SYMP_3"/>
    <property type="match status" value="2"/>
</dbReference>
<keyword evidence="5 7" id="KW-0472">Membrane</keyword>
<dbReference type="InterPro" id="IPR001734">
    <property type="entry name" value="Na/solute_symporter"/>
</dbReference>
<keyword evidence="9" id="KW-1185">Reference proteome</keyword>
<feature type="transmembrane region" description="Helical" evidence="7">
    <location>
        <begin position="48"/>
        <end position="72"/>
    </location>
</feature>
<protein>
    <submittedName>
        <fullName evidence="8">SC5A9-like protein</fullName>
    </submittedName>
</protein>
<keyword evidence="4 7" id="KW-1133">Transmembrane helix</keyword>
<feature type="transmembrane region" description="Helical" evidence="7">
    <location>
        <begin position="317"/>
        <end position="342"/>
    </location>
</feature>
<comment type="similarity">
    <text evidence="2 6">Belongs to the sodium:solute symporter (SSF) (TC 2.A.21) family.</text>
</comment>
<evidence type="ECO:0000256" key="6">
    <source>
        <dbReference type="RuleBase" id="RU362091"/>
    </source>
</evidence>
<comment type="subcellular location">
    <subcellularLocation>
        <location evidence="1">Membrane</location>
        <topology evidence="1">Multi-pass membrane protein</topology>
    </subcellularLocation>
</comment>
<organism evidence="8 9">
    <name type="scientific">Mya arenaria</name>
    <name type="common">Soft-shell clam</name>
    <dbReference type="NCBI Taxonomy" id="6604"/>
    <lineage>
        <taxon>Eukaryota</taxon>
        <taxon>Metazoa</taxon>
        <taxon>Spiralia</taxon>
        <taxon>Lophotrochozoa</taxon>
        <taxon>Mollusca</taxon>
        <taxon>Bivalvia</taxon>
        <taxon>Autobranchia</taxon>
        <taxon>Heteroconchia</taxon>
        <taxon>Euheterodonta</taxon>
        <taxon>Imparidentia</taxon>
        <taxon>Neoheterodontei</taxon>
        <taxon>Myida</taxon>
        <taxon>Myoidea</taxon>
        <taxon>Myidae</taxon>
        <taxon>Mya</taxon>
    </lineage>
</organism>
<feature type="transmembrane region" description="Helical" evidence="7">
    <location>
        <begin position="232"/>
        <end position="251"/>
    </location>
</feature>
<evidence type="ECO:0000313" key="8">
    <source>
        <dbReference type="EMBL" id="WAQ99187.1"/>
    </source>
</evidence>